<dbReference type="SUPFAM" id="SSF53335">
    <property type="entry name" value="S-adenosyl-L-methionine-dependent methyltransferases"/>
    <property type="match status" value="1"/>
</dbReference>
<dbReference type="EMBL" id="HBEU01000650">
    <property type="protein sequence ID" value="CAD8574294.1"/>
    <property type="molecule type" value="Transcribed_RNA"/>
</dbReference>
<name>A0A7S0K9V7_9STRA</name>
<keyword evidence="1" id="KW-0472">Membrane</keyword>
<feature type="domain" description="Methyltransferase FkbM" evidence="2">
    <location>
        <begin position="197"/>
        <end position="348"/>
    </location>
</feature>
<dbReference type="InterPro" id="IPR006342">
    <property type="entry name" value="FkbM_mtfrase"/>
</dbReference>
<keyword evidence="1" id="KW-0812">Transmembrane</keyword>
<feature type="transmembrane region" description="Helical" evidence="1">
    <location>
        <begin position="12"/>
        <end position="32"/>
    </location>
</feature>
<evidence type="ECO:0000256" key="1">
    <source>
        <dbReference type="SAM" id="Phobius"/>
    </source>
</evidence>
<evidence type="ECO:0000259" key="2">
    <source>
        <dbReference type="Pfam" id="PF05050"/>
    </source>
</evidence>
<dbReference type="AlphaFoldDB" id="A0A7S0K9V7"/>
<organism evidence="3">
    <name type="scientific">Leptocylindrus aporus</name>
    <dbReference type="NCBI Taxonomy" id="1398097"/>
    <lineage>
        <taxon>Eukaryota</taxon>
        <taxon>Sar</taxon>
        <taxon>Stramenopiles</taxon>
        <taxon>Ochrophyta</taxon>
        <taxon>Bacillariophyta</taxon>
        <taxon>Coscinodiscophyceae</taxon>
        <taxon>Chaetocerotophycidae</taxon>
        <taxon>Leptocylindrales</taxon>
        <taxon>Leptocylindraceae</taxon>
        <taxon>Leptocylindrus</taxon>
    </lineage>
</organism>
<dbReference type="PANTHER" id="PTHR34203">
    <property type="entry name" value="METHYLTRANSFERASE, FKBM FAMILY PROTEIN"/>
    <property type="match status" value="1"/>
</dbReference>
<dbReference type="PANTHER" id="PTHR34203:SF15">
    <property type="entry name" value="SLL1173 PROTEIN"/>
    <property type="match status" value="1"/>
</dbReference>
<sequence length="436" mass="49115">MKKRRVKSPICIKKLGILFFTVFTMTIIKVWMNIYDSAIVGSAVNYEMMEEQLYKLIDNLPERDEIPAASNCSVSEMMTLRKHLPAKHCVDVKAPWLNRCSFSYATRCPHSTWFEKYYMEEVLKGSGSSFLGVSVGCNKGFDAIDTARLGTLNPVFDKIAFAKGRGVGNETKQDVRCERFGMNDQLDLSNISPTNIRSGEMHCIEGLPKNAKTLRKAVKALGLENSGFVVSNVAISDVSGKISFPSGENSAEGVENLGIDACSKNKKSKNCVEIDVYTLDSYFSKFVSSSGPVNHLSIDIEGYDAAAIQGATNVLSRTEYLEFEYNWVGAWPQHKLSEIIESLNRKDFTCYFIGNGELWRITGCWQDHYNIHRWSNVGCANRKLSPKLFEVMEGVFNQTLATEVASLNYVLNRRIGTIWDQIFLNEIRTEKYVNFV</sequence>
<dbReference type="InterPro" id="IPR052514">
    <property type="entry name" value="SAM-dependent_MTase"/>
</dbReference>
<reference evidence="3" key="1">
    <citation type="submission" date="2021-01" db="EMBL/GenBank/DDBJ databases">
        <authorList>
            <person name="Corre E."/>
            <person name="Pelletier E."/>
            <person name="Niang G."/>
            <person name="Scheremetjew M."/>
            <person name="Finn R."/>
            <person name="Kale V."/>
            <person name="Holt S."/>
            <person name="Cochrane G."/>
            <person name="Meng A."/>
            <person name="Brown T."/>
            <person name="Cohen L."/>
        </authorList>
    </citation>
    <scope>NUCLEOTIDE SEQUENCE</scope>
    <source>
        <strain evidence="3">B651</strain>
    </source>
</reference>
<proteinExistence type="predicted"/>
<gene>
    <name evidence="3" type="ORF">LDAN0322_LOCUS438</name>
</gene>
<dbReference type="NCBIfam" id="TIGR01444">
    <property type="entry name" value="fkbM_fam"/>
    <property type="match status" value="1"/>
</dbReference>
<protein>
    <recommendedName>
        <fullName evidence="2">Methyltransferase FkbM domain-containing protein</fullName>
    </recommendedName>
</protein>
<evidence type="ECO:0000313" key="3">
    <source>
        <dbReference type="EMBL" id="CAD8574294.1"/>
    </source>
</evidence>
<dbReference type="InterPro" id="IPR029063">
    <property type="entry name" value="SAM-dependent_MTases_sf"/>
</dbReference>
<dbReference type="Gene3D" id="3.40.50.150">
    <property type="entry name" value="Vaccinia Virus protein VP39"/>
    <property type="match status" value="1"/>
</dbReference>
<dbReference type="Pfam" id="PF05050">
    <property type="entry name" value="Methyltransf_21"/>
    <property type="match status" value="1"/>
</dbReference>
<keyword evidence="1" id="KW-1133">Transmembrane helix</keyword>
<accession>A0A7S0K9V7</accession>